<evidence type="ECO:0000256" key="3">
    <source>
        <dbReference type="ARBA" id="ARBA00022898"/>
    </source>
</evidence>
<comment type="caution">
    <text evidence="9">The sequence shown here is derived from an EMBL/GenBank/DDBJ whole genome shotgun (WGS) entry which is preliminary data.</text>
</comment>
<dbReference type="AlphaFoldDB" id="A0A0R1H418"/>
<dbReference type="InterPro" id="IPR029066">
    <property type="entry name" value="PLP-binding_barrel"/>
</dbReference>
<comment type="function">
    <text evidence="5">Catalyzes the interconversion of L-alanine and D-alanine. May also act on other amino acids.</text>
</comment>
<dbReference type="InterPro" id="IPR011079">
    <property type="entry name" value="Ala_racemase_C"/>
</dbReference>
<dbReference type="Pfam" id="PF01168">
    <property type="entry name" value="Ala_racemase_N"/>
    <property type="match status" value="1"/>
</dbReference>
<dbReference type="GO" id="GO:0008784">
    <property type="term" value="F:alanine racemase activity"/>
    <property type="evidence" value="ECO:0007669"/>
    <property type="project" value="UniProtKB-UniRule"/>
</dbReference>
<proteinExistence type="inferred from homology"/>
<dbReference type="Gene3D" id="2.40.37.10">
    <property type="entry name" value="Lyase, Ornithine Decarboxylase, Chain A, domain 1"/>
    <property type="match status" value="1"/>
</dbReference>
<dbReference type="UniPathway" id="UPA00042">
    <property type="reaction ID" value="UER00497"/>
</dbReference>
<keyword evidence="3 5" id="KW-0663">Pyridoxal phosphate</keyword>
<evidence type="ECO:0000256" key="6">
    <source>
        <dbReference type="PIRSR" id="PIRSR600821-50"/>
    </source>
</evidence>
<dbReference type="RefSeq" id="WP_057903177.1">
    <property type="nucleotide sequence ID" value="NZ_AZDA01000002.1"/>
</dbReference>
<dbReference type="Gene3D" id="3.20.20.10">
    <property type="entry name" value="Alanine racemase"/>
    <property type="match status" value="1"/>
</dbReference>
<feature type="binding site" evidence="5 7">
    <location>
        <position position="138"/>
    </location>
    <ligand>
        <name>substrate</name>
    </ligand>
</feature>
<dbReference type="Pfam" id="PF00842">
    <property type="entry name" value="Ala_racemase_C"/>
    <property type="match status" value="1"/>
</dbReference>
<sequence length="373" mass="39874">MISGIHRPAKLVIDQQAIFDNVQQAVKRLPADTVLWAVVKADGYGHGMLQVAQAAAAAGATGFCVALLDEALGLRQAGFDQPILVLGVTPANQVTLAAQQRISLAAPDAAWLQTAAATLQNSTAPLSVHLAFDTGMGRIGVQTVAEVQAAMALLRQAPFVFDGVFTHFSTADEADTTHFNQQVQQFKTLLAAVGQRPRYVHVANSATSLWHQACASNVVRFGVAMYGLNPSGDALPLPYPLKPALRIESELTFVKQVPAGAAISYGATYHAAQPEWIGTIPVGYADGWQRRLQGFHVLINGQACEIVGRICMDQLMVRLPEKLPAGTKVTLVGTDGDTAISLQDVASFAHTIHYEIACGLTMRLPRVYLPYQA</sequence>
<accession>A0A0R1H418</accession>
<evidence type="ECO:0000256" key="2">
    <source>
        <dbReference type="ARBA" id="ARBA00001933"/>
    </source>
</evidence>
<dbReference type="GO" id="GO:0030170">
    <property type="term" value="F:pyridoxal phosphate binding"/>
    <property type="evidence" value="ECO:0007669"/>
    <property type="project" value="UniProtKB-UniRule"/>
</dbReference>
<dbReference type="Proteomes" id="UP000051461">
    <property type="component" value="Unassembled WGS sequence"/>
</dbReference>
<dbReference type="PANTHER" id="PTHR30511:SF0">
    <property type="entry name" value="ALANINE RACEMASE, CATABOLIC-RELATED"/>
    <property type="match status" value="1"/>
</dbReference>
<dbReference type="InterPro" id="IPR009006">
    <property type="entry name" value="Ala_racemase/Decarboxylase_C"/>
</dbReference>
<evidence type="ECO:0000256" key="7">
    <source>
        <dbReference type="PIRSR" id="PIRSR600821-52"/>
    </source>
</evidence>
<dbReference type="SMART" id="SM01005">
    <property type="entry name" value="Ala_racemase_C"/>
    <property type="match status" value="1"/>
</dbReference>
<dbReference type="SUPFAM" id="SSF51419">
    <property type="entry name" value="PLP-binding barrel"/>
    <property type="match status" value="1"/>
</dbReference>
<evidence type="ECO:0000313" key="10">
    <source>
        <dbReference type="Proteomes" id="UP000051461"/>
    </source>
</evidence>
<dbReference type="HAMAP" id="MF_01201">
    <property type="entry name" value="Ala_racemase"/>
    <property type="match status" value="1"/>
</dbReference>
<dbReference type="CDD" id="cd00430">
    <property type="entry name" value="PLPDE_III_AR"/>
    <property type="match status" value="1"/>
</dbReference>
<keyword evidence="4 5" id="KW-0413">Isomerase</keyword>
<dbReference type="GO" id="GO:0005829">
    <property type="term" value="C:cytosol"/>
    <property type="evidence" value="ECO:0007669"/>
    <property type="project" value="TreeGrafter"/>
</dbReference>
<name>A0A0R1H418_9LACO</name>
<feature type="active site" description="Proton acceptor; specific for D-alanine" evidence="5">
    <location>
        <position position="40"/>
    </location>
</feature>
<dbReference type="GO" id="GO:0030632">
    <property type="term" value="P:D-alanine biosynthetic process"/>
    <property type="evidence" value="ECO:0007669"/>
    <property type="project" value="UniProtKB-UniRule"/>
</dbReference>
<feature type="active site" description="Proton acceptor; specific for L-alanine" evidence="5">
    <location>
        <position position="265"/>
    </location>
</feature>
<dbReference type="EC" id="5.1.1.1" evidence="5"/>
<dbReference type="GO" id="GO:0009252">
    <property type="term" value="P:peptidoglycan biosynthetic process"/>
    <property type="evidence" value="ECO:0007669"/>
    <property type="project" value="TreeGrafter"/>
</dbReference>
<evidence type="ECO:0000256" key="4">
    <source>
        <dbReference type="ARBA" id="ARBA00023235"/>
    </source>
</evidence>
<comment type="similarity">
    <text evidence="5">Belongs to the alanine racemase family.</text>
</comment>
<protein>
    <recommendedName>
        <fullName evidence="5">Alanine racemase</fullName>
        <ecNumber evidence="5">5.1.1.1</ecNumber>
    </recommendedName>
</protein>
<evidence type="ECO:0000313" key="9">
    <source>
        <dbReference type="EMBL" id="KRK40936.1"/>
    </source>
</evidence>
<dbReference type="FunFam" id="3.20.20.10:FF:000002">
    <property type="entry name" value="Alanine racemase"/>
    <property type="match status" value="1"/>
</dbReference>
<dbReference type="InterPro" id="IPR000821">
    <property type="entry name" value="Ala_racemase"/>
</dbReference>
<evidence type="ECO:0000256" key="1">
    <source>
        <dbReference type="ARBA" id="ARBA00000316"/>
    </source>
</evidence>
<dbReference type="EMBL" id="AZDA01000002">
    <property type="protein sequence ID" value="KRK40936.1"/>
    <property type="molecule type" value="Genomic_DNA"/>
</dbReference>
<dbReference type="FunFam" id="2.40.37.10:FF:000006">
    <property type="entry name" value="Alanine racemase"/>
    <property type="match status" value="1"/>
</dbReference>
<comment type="pathway">
    <text evidence="5">Amino-acid biosynthesis; D-alanine biosynthesis; D-alanine from L-alanine: step 1/1.</text>
</comment>
<dbReference type="OrthoDB" id="9813814at2"/>
<reference evidence="9 10" key="1">
    <citation type="journal article" date="2015" name="Genome Announc.">
        <title>Expanding the biotechnology potential of lactobacilli through comparative genomics of 213 strains and associated genera.</title>
        <authorList>
            <person name="Sun Z."/>
            <person name="Harris H.M."/>
            <person name="McCann A."/>
            <person name="Guo C."/>
            <person name="Argimon S."/>
            <person name="Zhang W."/>
            <person name="Yang X."/>
            <person name="Jeffery I.B."/>
            <person name="Cooney J.C."/>
            <person name="Kagawa T.F."/>
            <person name="Liu W."/>
            <person name="Song Y."/>
            <person name="Salvetti E."/>
            <person name="Wrobel A."/>
            <person name="Rasinkangas P."/>
            <person name="Parkhill J."/>
            <person name="Rea M.C."/>
            <person name="O'Sullivan O."/>
            <person name="Ritari J."/>
            <person name="Douillard F.P."/>
            <person name="Paul Ross R."/>
            <person name="Yang R."/>
            <person name="Briner A.E."/>
            <person name="Felis G.E."/>
            <person name="de Vos W.M."/>
            <person name="Barrangou R."/>
            <person name="Klaenhammer T.R."/>
            <person name="Caufield P.W."/>
            <person name="Cui Y."/>
            <person name="Zhang H."/>
            <person name="O'Toole P.W."/>
        </authorList>
    </citation>
    <scope>NUCLEOTIDE SEQUENCE [LARGE SCALE GENOMIC DNA]</scope>
    <source>
        <strain evidence="9 10">DSM 20003</strain>
    </source>
</reference>
<dbReference type="PRINTS" id="PR00992">
    <property type="entry name" value="ALARACEMASE"/>
</dbReference>
<feature type="binding site" evidence="5 7">
    <location>
        <position position="312"/>
    </location>
    <ligand>
        <name>substrate</name>
    </ligand>
</feature>
<gene>
    <name evidence="9" type="ORF">FC07_GL002338</name>
</gene>
<feature type="domain" description="Alanine racemase C-terminal" evidence="8">
    <location>
        <begin position="244"/>
        <end position="369"/>
    </location>
</feature>
<dbReference type="InterPro" id="IPR001608">
    <property type="entry name" value="Ala_racemase_N"/>
</dbReference>
<organism evidence="9 10">
    <name type="scientific">Loigolactobacillus bifermentans DSM 20003</name>
    <dbReference type="NCBI Taxonomy" id="1423726"/>
    <lineage>
        <taxon>Bacteria</taxon>
        <taxon>Bacillati</taxon>
        <taxon>Bacillota</taxon>
        <taxon>Bacilli</taxon>
        <taxon>Lactobacillales</taxon>
        <taxon>Lactobacillaceae</taxon>
        <taxon>Loigolactobacillus</taxon>
    </lineage>
</organism>
<dbReference type="InterPro" id="IPR020622">
    <property type="entry name" value="Ala_racemase_pyridoxalP-BS"/>
</dbReference>
<evidence type="ECO:0000259" key="8">
    <source>
        <dbReference type="SMART" id="SM01005"/>
    </source>
</evidence>
<dbReference type="SUPFAM" id="SSF50621">
    <property type="entry name" value="Alanine racemase C-terminal domain-like"/>
    <property type="match status" value="1"/>
</dbReference>
<dbReference type="PANTHER" id="PTHR30511">
    <property type="entry name" value="ALANINE RACEMASE"/>
    <property type="match status" value="1"/>
</dbReference>
<dbReference type="PROSITE" id="PS00395">
    <property type="entry name" value="ALANINE_RACEMASE"/>
    <property type="match status" value="1"/>
</dbReference>
<dbReference type="PATRIC" id="fig|1423726.3.peg.2426"/>
<dbReference type="NCBIfam" id="TIGR00492">
    <property type="entry name" value="alr"/>
    <property type="match status" value="1"/>
</dbReference>
<feature type="modified residue" description="N6-(pyridoxal phosphate)lysine" evidence="5 6">
    <location>
        <position position="40"/>
    </location>
</feature>
<dbReference type="STRING" id="1423726.FC07_GL002338"/>
<keyword evidence="10" id="KW-1185">Reference proteome</keyword>
<comment type="cofactor">
    <cofactor evidence="2 5 6">
        <name>pyridoxal 5'-phosphate</name>
        <dbReference type="ChEBI" id="CHEBI:597326"/>
    </cofactor>
</comment>
<comment type="catalytic activity">
    <reaction evidence="1 5">
        <text>L-alanine = D-alanine</text>
        <dbReference type="Rhea" id="RHEA:20249"/>
        <dbReference type="ChEBI" id="CHEBI:57416"/>
        <dbReference type="ChEBI" id="CHEBI:57972"/>
        <dbReference type="EC" id="5.1.1.1"/>
    </reaction>
</comment>
<evidence type="ECO:0000256" key="5">
    <source>
        <dbReference type="HAMAP-Rule" id="MF_01201"/>
    </source>
</evidence>